<dbReference type="PANTHER" id="PTHR13847:SF287">
    <property type="entry name" value="FAD-DEPENDENT OXIDOREDUCTASE DOMAIN-CONTAINING PROTEIN 1"/>
    <property type="match status" value="1"/>
</dbReference>
<dbReference type="InterPro" id="IPR006076">
    <property type="entry name" value="FAD-dep_OxRdtase"/>
</dbReference>
<feature type="domain" description="FAD dependent oxidoreductase" evidence="2">
    <location>
        <begin position="6"/>
        <end position="343"/>
    </location>
</feature>
<dbReference type="OrthoDB" id="7421214at2"/>
<dbReference type="InterPro" id="IPR036188">
    <property type="entry name" value="FAD/NAD-bd_sf"/>
</dbReference>
<dbReference type="AlphaFoldDB" id="A0A437QJW4"/>
<evidence type="ECO:0000313" key="4">
    <source>
        <dbReference type="Proteomes" id="UP000287447"/>
    </source>
</evidence>
<accession>A0A437QJW4</accession>
<evidence type="ECO:0000259" key="2">
    <source>
        <dbReference type="Pfam" id="PF01266"/>
    </source>
</evidence>
<dbReference type="SUPFAM" id="SSF51905">
    <property type="entry name" value="FAD/NAD(P)-binding domain"/>
    <property type="match status" value="1"/>
</dbReference>
<dbReference type="GO" id="GO:0005737">
    <property type="term" value="C:cytoplasm"/>
    <property type="evidence" value="ECO:0007669"/>
    <property type="project" value="TreeGrafter"/>
</dbReference>
<proteinExistence type="predicted"/>
<dbReference type="Pfam" id="PF01266">
    <property type="entry name" value="DAO"/>
    <property type="match status" value="1"/>
</dbReference>
<organism evidence="3 4">
    <name type="scientific">Hwanghaeella grinnelliae</name>
    <dbReference type="NCBI Taxonomy" id="2500179"/>
    <lineage>
        <taxon>Bacteria</taxon>
        <taxon>Pseudomonadati</taxon>
        <taxon>Pseudomonadota</taxon>
        <taxon>Alphaproteobacteria</taxon>
        <taxon>Rhodospirillales</taxon>
        <taxon>Rhodospirillaceae</taxon>
        <taxon>Hwanghaeella</taxon>
    </lineage>
</organism>
<dbReference type="GO" id="GO:0016491">
    <property type="term" value="F:oxidoreductase activity"/>
    <property type="evidence" value="ECO:0007669"/>
    <property type="project" value="UniProtKB-KW"/>
</dbReference>
<dbReference type="EMBL" id="SADE01000003">
    <property type="protein sequence ID" value="RVU34793.1"/>
    <property type="molecule type" value="Genomic_DNA"/>
</dbReference>
<dbReference type="Proteomes" id="UP000287447">
    <property type="component" value="Unassembled WGS sequence"/>
</dbReference>
<evidence type="ECO:0000256" key="1">
    <source>
        <dbReference type="ARBA" id="ARBA00023002"/>
    </source>
</evidence>
<keyword evidence="1" id="KW-0560">Oxidoreductase</keyword>
<protein>
    <submittedName>
        <fullName evidence="3">FAD-binding oxidoreductase</fullName>
    </submittedName>
</protein>
<dbReference type="PANTHER" id="PTHR13847">
    <property type="entry name" value="SARCOSINE DEHYDROGENASE-RELATED"/>
    <property type="match status" value="1"/>
</dbReference>
<keyword evidence="4" id="KW-1185">Reference proteome</keyword>
<reference evidence="4" key="1">
    <citation type="submission" date="2019-01" db="EMBL/GenBank/DDBJ databases">
        <title>Gri0909 isolated from a small marine red alga.</title>
        <authorList>
            <person name="Kim J."/>
            <person name="Jeong S.E."/>
            <person name="Jeon C.O."/>
        </authorList>
    </citation>
    <scope>NUCLEOTIDE SEQUENCE [LARGE SCALE GENOMIC DNA]</scope>
    <source>
        <strain evidence="4">Gri0909</strain>
    </source>
</reference>
<comment type="caution">
    <text evidence="3">The sequence shown here is derived from an EMBL/GenBank/DDBJ whole genome shotgun (WGS) entry which is preliminary data.</text>
</comment>
<sequence>MAETADILVIGAGIAGASAAGLLAEEATVILLEAEDRPGYHTTGRSAATWIQYYGPQPVRAMTKASWTFLDTPPEGFCDGPLLKRRGEMLIGAKGQADLLKEEIANAPGMQWLSPEQAKALIPALKTDMIDGAAYDPDAQDIDVDMLHQGYLRLFKRRDGQLVCDARVTGIAKQDKGWTVSAGGVDYQAGIVVNAAGAWGDVVAELAGVAPVGLVPKRRSAAMVTLAGNPDVRDWPLCAAVDMSFYIRPDGGRLMVSPADETPSDPCDAFAEDFDVAVGIDRMQTFTELEVTRVENTWAGLRTFAPDGVLVNGFDPDAEGFYWLVGQGGYGIQSAPAMAEFAATTIRGEPLPEGHAAAGVIAAEVSPSRFRV</sequence>
<evidence type="ECO:0000313" key="3">
    <source>
        <dbReference type="EMBL" id="RVU34793.1"/>
    </source>
</evidence>
<dbReference type="Gene3D" id="3.50.50.60">
    <property type="entry name" value="FAD/NAD(P)-binding domain"/>
    <property type="match status" value="1"/>
</dbReference>
<name>A0A437QJW4_9PROT</name>
<dbReference type="RefSeq" id="WP_127766954.1">
    <property type="nucleotide sequence ID" value="NZ_SADE01000003.1"/>
</dbReference>
<gene>
    <name evidence="3" type="ORF">EOI86_18275</name>
</gene>
<dbReference type="Gene3D" id="3.30.9.10">
    <property type="entry name" value="D-Amino Acid Oxidase, subunit A, domain 2"/>
    <property type="match status" value="1"/>
</dbReference>